<dbReference type="Pfam" id="PF00412">
    <property type="entry name" value="LIM"/>
    <property type="match status" value="1"/>
</dbReference>
<dbReference type="InterPro" id="IPR001781">
    <property type="entry name" value="Znf_LIM"/>
</dbReference>
<evidence type="ECO:0000256" key="2">
    <source>
        <dbReference type="ARBA" id="ARBA00022541"/>
    </source>
</evidence>
<gene>
    <name evidence="11" type="primary">8039936</name>
    <name evidence="10" type="ORF">IscW_ISCW024744</name>
</gene>
<dbReference type="EMBL" id="ABJB011135736">
    <property type="status" value="NOT_ANNOTATED_CDS"/>
    <property type="molecule type" value="Genomic_DNA"/>
</dbReference>
<evidence type="ECO:0000256" key="3">
    <source>
        <dbReference type="ARBA" id="ARBA00022723"/>
    </source>
</evidence>
<dbReference type="PANTHER" id="PTHR24215:SF35">
    <property type="entry name" value="MUSCLE LIM PROTEIN MLP84B"/>
    <property type="match status" value="1"/>
</dbReference>
<comment type="subcellular location">
    <subcellularLocation>
        <location evidence="1">Nucleus</location>
    </subcellularLocation>
</comment>
<sequence>EVCARCHSTVYFAERQLGCNGRAYHARCFCCRACEVRLASGSYRSAGGELYCEPCHRRHLGPQGYGYGLGSALRSFPDRL</sequence>
<keyword evidence="5 8" id="KW-0862">Zinc</keyword>
<dbReference type="GO" id="GO:0046872">
    <property type="term" value="F:metal ion binding"/>
    <property type="evidence" value="ECO:0007669"/>
    <property type="project" value="UniProtKB-KW"/>
</dbReference>
<evidence type="ECO:0000256" key="6">
    <source>
        <dbReference type="ARBA" id="ARBA00023038"/>
    </source>
</evidence>
<keyword evidence="2" id="KW-0517">Myogenesis</keyword>
<feature type="domain" description="LIM zinc-binding" evidence="9">
    <location>
        <begin position="1"/>
        <end position="62"/>
    </location>
</feature>
<evidence type="ECO:0000313" key="10">
    <source>
        <dbReference type="EMBL" id="EEC17157.1"/>
    </source>
</evidence>
<keyword evidence="3 8" id="KW-0479">Metal-binding</keyword>
<keyword evidence="4" id="KW-0677">Repeat</keyword>
<dbReference type="PROSITE" id="PS50023">
    <property type="entry name" value="LIM_DOMAIN_2"/>
    <property type="match status" value="1"/>
</dbReference>
<dbReference type="FunFam" id="2.10.110.10:FF:000001">
    <property type="entry name" value="Cysteine and glycine-rich protein 1"/>
    <property type="match status" value="1"/>
</dbReference>
<dbReference type="HOGENOM" id="CLU_026811_4_0_1"/>
<evidence type="ECO:0000256" key="7">
    <source>
        <dbReference type="ARBA" id="ARBA00023242"/>
    </source>
</evidence>
<organism evidence="10">
    <name type="scientific">Ixodes scapularis</name>
    <name type="common">Black-legged tick</name>
    <name type="synonym">Deer tick</name>
    <dbReference type="NCBI Taxonomy" id="6945"/>
    <lineage>
        <taxon>Eukaryota</taxon>
        <taxon>Metazoa</taxon>
        <taxon>Ecdysozoa</taxon>
        <taxon>Arthropoda</taxon>
        <taxon>Chelicerata</taxon>
        <taxon>Arachnida</taxon>
        <taxon>Acari</taxon>
        <taxon>Parasitiformes</taxon>
        <taxon>Ixodida</taxon>
        <taxon>Ixodoidea</taxon>
        <taxon>Ixodidae</taxon>
        <taxon>Ixodinae</taxon>
        <taxon>Ixodes</taxon>
    </lineage>
</organism>
<dbReference type="EnsemblMetazoa" id="ISCW024744-RA">
    <property type="protein sequence ID" value="ISCW024744-PA"/>
    <property type="gene ID" value="ISCW024744"/>
</dbReference>
<keyword evidence="7" id="KW-0539">Nucleus</keyword>
<dbReference type="GO" id="GO:0060537">
    <property type="term" value="P:muscle tissue development"/>
    <property type="evidence" value="ECO:0007669"/>
    <property type="project" value="UniProtKB-ARBA"/>
</dbReference>
<name>B7QE85_IXOSC</name>
<dbReference type="PANTHER" id="PTHR24215">
    <property type="entry name" value="RHO-GTPASE-ACTIVATING PROTEIN LRG1"/>
    <property type="match status" value="1"/>
</dbReference>
<dbReference type="SMART" id="SM00132">
    <property type="entry name" value="LIM"/>
    <property type="match status" value="1"/>
</dbReference>
<dbReference type="AlphaFoldDB" id="B7QE85"/>
<proteinExistence type="predicted"/>
<dbReference type="Gene3D" id="2.10.110.10">
    <property type="entry name" value="Cysteine Rich Protein"/>
    <property type="match status" value="1"/>
</dbReference>
<reference evidence="11" key="2">
    <citation type="submission" date="2020-05" db="UniProtKB">
        <authorList>
            <consortium name="EnsemblMetazoa"/>
        </authorList>
    </citation>
    <scope>IDENTIFICATION</scope>
    <source>
        <strain evidence="11">wikel</strain>
    </source>
</reference>
<feature type="non-terminal residue" evidence="10">
    <location>
        <position position="1"/>
    </location>
</feature>
<dbReference type="VEuPathDB" id="VectorBase:ISCW024744"/>
<dbReference type="SUPFAM" id="SSF57716">
    <property type="entry name" value="Glucocorticoid receptor-like (DNA-binding domain)"/>
    <property type="match status" value="1"/>
</dbReference>
<dbReference type="EMBL" id="DS919301">
    <property type="protein sequence ID" value="EEC17157.1"/>
    <property type="molecule type" value="Genomic_DNA"/>
</dbReference>
<evidence type="ECO:0000259" key="9">
    <source>
        <dbReference type="PROSITE" id="PS50023"/>
    </source>
</evidence>
<evidence type="ECO:0000256" key="5">
    <source>
        <dbReference type="ARBA" id="ARBA00022833"/>
    </source>
</evidence>
<dbReference type="VEuPathDB" id="VectorBase:ISCI024744"/>
<evidence type="ECO:0000256" key="1">
    <source>
        <dbReference type="ARBA" id="ARBA00004123"/>
    </source>
</evidence>
<keyword evidence="12" id="KW-1185">Reference proteome</keyword>
<evidence type="ECO:0000256" key="4">
    <source>
        <dbReference type="ARBA" id="ARBA00022737"/>
    </source>
</evidence>
<accession>B7QE85</accession>
<keyword evidence="6 8" id="KW-0440">LIM domain</keyword>
<dbReference type="GO" id="GO:0030018">
    <property type="term" value="C:Z disc"/>
    <property type="evidence" value="ECO:0007669"/>
    <property type="project" value="UniProtKB-ARBA"/>
</dbReference>
<dbReference type="GO" id="GO:0007517">
    <property type="term" value="P:muscle organ development"/>
    <property type="evidence" value="ECO:0007669"/>
    <property type="project" value="UniProtKB-KW"/>
</dbReference>
<evidence type="ECO:0000313" key="12">
    <source>
        <dbReference type="Proteomes" id="UP000001555"/>
    </source>
</evidence>
<dbReference type="PROSITE" id="PS00478">
    <property type="entry name" value="LIM_DOMAIN_1"/>
    <property type="match status" value="1"/>
</dbReference>
<reference evidence="10 12" key="1">
    <citation type="submission" date="2008-03" db="EMBL/GenBank/DDBJ databases">
        <title>Annotation of Ixodes scapularis.</title>
        <authorList>
            <consortium name="Ixodes scapularis Genome Project Consortium"/>
            <person name="Caler E."/>
            <person name="Hannick L.I."/>
            <person name="Bidwell S."/>
            <person name="Joardar V."/>
            <person name="Thiagarajan M."/>
            <person name="Amedeo P."/>
            <person name="Galinsky K.J."/>
            <person name="Schobel S."/>
            <person name="Inman J."/>
            <person name="Hostetler J."/>
            <person name="Miller J."/>
            <person name="Hammond M."/>
            <person name="Megy K."/>
            <person name="Lawson D."/>
            <person name="Kodira C."/>
            <person name="Sutton G."/>
            <person name="Meyer J."/>
            <person name="Hill C.A."/>
            <person name="Birren B."/>
            <person name="Nene V."/>
            <person name="Collins F."/>
            <person name="Alarcon-Chaidez F."/>
            <person name="Wikel S."/>
            <person name="Strausberg R."/>
        </authorList>
    </citation>
    <scope>NUCLEOTIDE SEQUENCE [LARGE SCALE GENOMIC DNA]</scope>
    <source>
        <strain evidence="12">Wikel</strain>
        <strain evidence="10">Wikel colony</strain>
    </source>
</reference>
<dbReference type="GO" id="GO:0005634">
    <property type="term" value="C:nucleus"/>
    <property type="evidence" value="ECO:0007669"/>
    <property type="project" value="UniProtKB-SubCell"/>
</dbReference>
<evidence type="ECO:0000256" key="8">
    <source>
        <dbReference type="PROSITE-ProRule" id="PRU00125"/>
    </source>
</evidence>
<protein>
    <submittedName>
        <fullName evidence="10 11">Regulatory protein MLP, putative</fullName>
    </submittedName>
</protein>
<dbReference type="Proteomes" id="UP000001555">
    <property type="component" value="Unassembled WGS sequence"/>
</dbReference>
<evidence type="ECO:0000313" key="11">
    <source>
        <dbReference type="EnsemblMetazoa" id="ISCW024744-PA"/>
    </source>
</evidence>
<dbReference type="PaxDb" id="6945-B7QE85"/>